<reference evidence="5 6" key="1">
    <citation type="submission" date="2018-08" db="EMBL/GenBank/DDBJ databases">
        <title>Recombination of ecologically and evolutionarily significant loci maintains genetic cohesion in the Pseudomonas syringae species complex.</title>
        <authorList>
            <person name="Dillon M."/>
            <person name="Thakur S."/>
            <person name="Almeida R.N.D."/>
            <person name="Weir B.S."/>
            <person name="Guttman D.S."/>
        </authorList>
    </citation>
    <scope>NUCLEOTIDE SEQUENCE [LARGE SCALE GENOMIC DNA]</scope>
    <source>
        <strain evidence="3 6">ICMP 535</strain>
        <strain evidence="4 5">ICMP 6941</strain>
    </source>
</reference>
<dbReference type="AlphaFoldDB" id="A0A3M5JBG1"/>
<dbReference type="InterPro" id="IPR004322">
    <property type="entry name" value="Plasmid_replicase_bac"/>
</dbReference>
<gene>
    <name evidence="4" type="ORF">ALP52_01982</name>
    <name evidence="3" type="ORF">ALQ05_00584</name>
</gene>
<dbReference type="Pfam" id="PF08708">
    <property type="entry name" value="PriCT_1"/>
    <property type="match status" value="1"/>
</dbReference>
<protein>
    <submittedName>
        <fullName evidence="4">Replicase protein</fullName>
    </submittedName>
</protein>
<accession>A0A3M5JBG1</accession>
<evidence type="ECO:0000313" key="5">
    <source>
        <dbReference type="Proteomes" id="UP000276194"/>
    </source>
</evidence>
<sequence>MAAIVHCIGTSSLIDTPLSRFFEPGGVFNRVLMEAPYLARCSDNKTAARVRPREHAIRYPYMQINRPGMVSWLIFDLDHINSLAWDDEGLPPPNLIVRNRNNGHSHLFYAIPPVCTTENARDKPIQYMKAVYTAFALRLKADTDYNSGPVAKTPGHPWWSTSELHNHVYELSELAEYVELEVSPWKTGPQLEDLPHSRHCILFEQLRYFAYSIVNQERERGTLATFTRRLEAFAHNHNKFARNGFTQDLMLSSVRATVRSVARWTWTRYEGSAKCCRGAMELDKSLPLNERQSLAARRTHELRHKATESKIRAACRGLQERGEKLTQASIASFAGLSRQTVANYGHVLDEVSLPQIIAVLGAAKSPCMQSQIVAGTRDRGSECNHSAAPTSATLDVNYGAHQVTAPLTWALKSNSREVGVDKEAGGSAPLDPRQSCALHHRSETIQTTPNRGLWIVQTLKRRDNSYEPETPLEGKEVSSSIGVQPGDYEGKPTEFG</sequence>
<evidence type="ECO:0000256" key="1">
    <source>
        <dbReference type="SAM" id="MobiDB-lite"/>
    </source>
</evidence>
<dbReference type="EMBL" id="RBRD01000166">
    <property type="protein sequence ID" value="RMQ36188.1"/>
    <property type="molecule type" value="Genomic_DNA"/>
</dbReference>
<dbReference type="InterPro" id="IPR014820">
    <property type="entry name" value="PriCT_1"/>
</dbReference>
<evidence type="ECO:0000259" key="2">
    <source>
        <dbReference type="Pfam" id="PF08708"/>
    </source>
</evidence>
<dbReference type="EMBL" id="RBTD01000209">
    <property type="protein sequence ID" value="RMT20748.1"/>
    <property type="molecule type" value="Genomic_DNA"/>
</dbReference>
<proteinExistence type="predicted"/>
<evidence type="ECO:0000313" key="3">
    <source>
        <dbReference type="EMBL" id="RMQ36188.1"/>
    </source>
</evidence>
<name>A0A3M5JBG1_PSEA0</name>
<comment type="caution">
    <text evidence="4">The sequence shown here is derived from an EMBL/GenBank/DDBJ whole genome shotgun (WGS) entry which is preliminary data.</text>
</comment>
<dbReference type="Pfam" id="PF03090">
    <property type="entry name" value="Replicase"/>
    <property type="match status" value="1"/>
</dbReference>
<dbReference type="Proteomes" id="UP000279553">
    <property type="component" value="Unassembled WGS sequence"/>
</dbReference>
<dbReference type="Gene3D" id="1.10.340.50">
    <property type="match status" value="1"/>
</dbReference>
<organism evidence="4 5">
    <name type="scientific">Pseudomonas amygdali pv. mori</name>
    <dbReference type="NCBI Taxonomy" id="34065"/>
    <lineage>
        <taxon>Bacteria</taxon>
        <taxon>Pseudomonadati</taxon>
        <taxon>Pseudomonadota</taxon>
        <taxon>Gammaproteobacteria</taxon>
        <taxon>Pseudomonadales</taxon>
        <taxon>Pseudomonadaceae</taxon>
        <taxon>Pseudomonas</taxon>
        <taxon>Pseudomonas amygdali</taxon>
    </lineage>
</organism>
<feature type="region of interest" description="Disordered" evidence="1">
    <location>
        <begin position="462"/>
        <end position="496"/>
    </location>
</feature>
<dbReference type="Proteomes" id="UP000276194">
    <property type="component" value="Unassembled WGS sequence"/>
</dbReference>
<feature type="domain" description="Primase C-terminal 1" evidence="2">
    <location>
        <begin position="195"/>
        <end position="266"/>
    </location>
</feature>
<dbReference type="RefSeq" id="WP_223886551.1">
    <property type="nucleotide sequence ID" value="NZ_RBRD01000166.1"/>
</dbReference>
<evidence type="ECO:0000313" key="4">
    <source>
        <dbReference type="EMBL" id="RMT20748.1"/>
    </source>
</evidence>
<evidence type="ECO:0000313" key="6">
    <source>
        <dbReference type="Proteomes" id="UP000279553"/>
    </source>
</evidence>